<keyword evidence="5" id="KW-0169">Cobalamin biosynthesis</keyword>
<dbReference type="InterPro" id="IPR015422">
    <property type="entry name" value="PyrdxlP-dep_Trfase_small"/>
</dbReference>
<dbReference type="PROSITE" id="PS00105">
    <property type="entry name" value="AA_TRANSFER_CLASS_1"/>
    <property type="match status" value="1"/>
</dbReference>
<comment type="function">
    <text evidence="2">Decarboxylates L-threonine-O-3-phosphate to yield (R)-1-amino-2-propanol O-2-phosphate, the precursor for the linkage between the nucleotide loop and the corrin ring in cobalamin.</text>
</comment>
<dbReference type="InterPro" id="IPR004839">
    <property type="entry name" value="Aminotransferase_I/II_large"/>
</dbReference>
<dbReference type="Gene3D" id="3.40.640.10">
    <property type="entry name" value="Type I PLP-dependent aspartate aminotransferase-like (Major domain)"/>
    <property type="match status" value="1"/>
</dbReference>
<keyword evidence="6" id="KW-0663">Pyridoxal phosphate</keyword>
<evidence type="ECO:0000313" key="12">
    <source>
        <dbReference type="Proteomes" id="UP000248975"/>
    </source>
</evidence>
<dbReference type="GO" id="GO:0048472">
    <property type="term" value="F:threonine-phosphate decarboxylase activity"/>
    <property type="evidence" value="ECO:0007669"/>
    <property type="project" value="UniProtKB-EC"/>
</dbReference>
<dbReference type="SUPFAM" id="SSF53383">
    <property type="entry name" value="PLP-dependent transferases"/>
    <property type="match status" value="1"/>
</dbReference>
<dbReference type="InterPro" id="IPR005860">
    <property type="entry name" value="CobD"/>
</dbReference>
<gene>
    <name evidence="11" type="ORF">DI533_12810</name>
</gene>
<evidence type="ECO:0000256" key="2">
    <source>
        <dbReference type="ARBA" id="ARBA00003444"/>
    </source>
</evidence>
<dbReference type="UniPathway" id="UPA00148"/>
<dbReference type="Proteomes" id="UP000248975">
    <property type="component" value="Unassembled WGS sequence"/>
</dbReference>
<dbReference type="NCBIfam" id="TIGR01140">
    <property type="entry name" value="L_thr_O3P_dcar"/>
    <property type="match status" value="1"/>
</dbReference>
<evidence type="ECO:0000256" key="5">
    <source>
        <dbReference type="ARBA" id="ARBA00022573"/>
    </source>
</evidence>
<evidence type="ECO:0000256" key="1">
    <source>
        <dbReference type="ARBA" id="ARBA00001933"/>
    </source>
</evidence>
<dbReference type="InterPro" id="IPR015421">
    <property type="entry name" value="PyrdxlP-dep_Trfase_major"/>
</dbReference>
<dbReference type="Pfam" id="PF00155">
    <property type="entry name" value="Aminotran_1_2"/>
    <property type="match status" value="1"/>
</dbReference>
<dbReference type="PANTHER" id="PTHR42885:SF1">
    <property type="entry name" value="THREONINE-PHOSPHATE DECARBOXYLASE"/>
    <property type="match status" value="1"/>
</dbReference>
<keyword evidence="7" id="KW-0456">Lyase</keyword>
<dbReference type="InterPro" id="IPR015424">
    <property type="entry name" value="PyrdxlP-dep_Trfase"/>
</dbReference>
<reference evidence="11 12" key="1">
    <citation type="submission" date="2017-08" db="EMBL/GenBank/DDBJ databases">
        <title>Infants hospitalized years apart are colonized by the same room-sourced microbial strains.</title>
        <authorList>
            <person name="Brooks B."/>
            <person name="Olm M.R."/>
            <person name="Firek B.A."/>
            <person name="Baker R."/>
            <person name="Thomas B.C."/>
            <person name="Morowitz M.J."/>
            <person name="Banfield J.F."/>
        </authorList>
    </citation>
    <scope>NUCLEOTIDE SEQUENCE [LARGE SCALE GENOMIC DNA]</scope>
    <source>
        <strain evidence="11">S2_003_000_R2_11</strain>
    </source>
</reference>
<dbReference type="EMBL" id="QFQS01000002">
    <property type="protein sequence ID" value="PZQ98002.1"/>
    <property type="molecule type" value="Genomic_DNA"/>
</dbReference>
<feature type="domain" description="Aminotransferase class I/classII large" evidence="10">
    <location>
        <begin position="130"/>
        <end position="310"/>
    </location>
</feature>
<evidence type="ECO:0000256" key="4">
    <source>
        <dbReference type="ARBA" id="ARBA00012285"/>
    </source>
</evidence>
<accession>A0A2W5SAS6</accession>
<dbReference type="GO" id="GO:0030170">
    <property type="term" value="F:pyridoxal phosphate binding"/>
    <property type="evidence" value="ECO:0007669"/>
    <property type="project" value="InterPro"/>
</dbReference>
<evidence type="ECO:0000256" key="3">
    <source>
        <dbReference type="ARBA" id="ARBA00004953"/>
    </source>
</evidence>
<dbReference type="EC" id="4.1.1.81" evidence="4"/>
<organism evidence="11 12">
    <name type="scientific">Cereibacter sphaeroides</name>
    <name type="common">Rhodobacter sphaeroides</name>
    <dbReference type="NCBI Taxonomy" id="1063"/>
    <lineage>
        <taxon>Bacteria</taxon>
        <taxon>Pseudomonadati</taxon>
        <taxon>Pseudomonadota</taxon>
        <taxon>Alphaproteobacteria</taxon>
        <taxon>Rhodobacterales</taxon>
        <taxon>Paracoccaceae</taxon>
        <taxon>Cereibacter</taxon>
    </lineage>
</organism>
<evidence type="ECO:0000256" key="6">
    <source>
        <dbReference type="ARBA" id="ARBA00022898"/>
    </source>
</evidence>
<sequence length="322" mass="34915">MQQPPADVVDTSHGGGIDAARARFGGRAQDWIDMSTGINPVPYPLPNLPNEAWSRLPDHEAYDQLMTTARRFWRVPDEAAIVAAPGTSALIARLPALVPPARVRIPAPTYNEHRRAFLAQGWSASDGEAEALVLVHPNNPDGRLWTAGDAKADLVVIDESFADTVPDRSLIALATTPGVLMLKGLGKFWGLAGLRLGFAIGDPALVGQLEKLLGPWPVSGPALVIGAAALSDMDWAEVTRTRLFTDAARLDGLLTKAGARIIGGTSLFRLAEVTDAARWQEALARCHIWTRIFPYSDRWLRLGIPASESEWSRLTEALEDLR</sequence>
<dbReference type="Gene3D" id="3.90.1150.10">
    <property type="entry name" value="Aspartate Aminotransferase, domain 1"/>
    <property type="match status" value="1"/>
</dbReference>
<proteinExistence type="predicted"/>
<protein>
    <recommendedName>
        <fullName evidence="4">threonine-phosphate decarboxylase</fullName>
        <ecNumber evidence="4">4.1.1.81</ecNumber>
    </recommendedName>
    <alternativeName>
        <fullName evidence="8">L-threonine-O-3-phosphate decarboxylase</fullName>
    </alternativeName>
</protein>
<name>A0A2W5SAS6_CERSP</name>
<comment type="catalytic activity">
    <reaction evidence="9">
        <text>O-phospho-L-threonine + H(+) = (R)-1-aminopropan-2-yl phosphate + CO2</text>
        <dbReference type="Rhea" id="RHEA:11492"/>
        <dbReference type="ChEBI" id="CHEBI:15378"/>
        <dbReference type="ChEBI" id="CHEBI:16526"/>
        <dbReference type="ChEBI" id="CHEBI:58563"/>
        <dbReference type="ChEBI" id="CHEBI:58675"/>
        <dbReference type="EC" id="4.1.1.81"/>
    </reaction>
</comment>
<evidence type="ECO:0000256" key="7">
    <source>
        <dbReference type="ARBA" id="ARBA00023239"/>
    </source>
</evidence>
<evidence type="ECO:0000259" key="10">
    <source>
        <dbReference type="Pfam" id="PF00155"/>
    </source>
</evidence>
<evidence type="ECO:0000256" key="8">
    <source>
        <dbReference type="ARBA" id="ARBA00029996"/>
    </source>
</evidence>
<dbReference type="PANTHER" id="PTHR42885">
    <property type="entry name" value="HISTIDINOL-PHOSPHATE AMINOTRANSFERASE-RELATED"/>
    <property type="match status" value="1"/>
</dbReference>
<dbReference type="GO" id="GO:0009236">
    <property type="term" value="P:cobalamin biosynthetic process"/>
    <property type="evidence" value="ECO:0007669"/>
    <property type="project" value="UniProtKB-UniPathway"/>
</dbReference>
<evidence type="ECO:0000256" key="9">
    <source>
        <dbReference type="ARBA" id="ARBA00048531"/>
    </source>
</evidence>
<dbReference type="CDD" id="cd00609">
    <property type="entry name" value="AAT_like"/>
    <property type="match status" value="1"/>
</dbReference>
<comment type="cofactor">
    <cofactor evidence="1">
        <name>pyridoxal 5'-phosphate</name>
        <dbReference type="ChEBI" id="CHEBI:597326"/>
    </cofactor>
</comment>
<comment type="caution">
    <text evidence="11">The sequence shown here is derived from an EMBL/GenBank/DDBJ whole genome shotgun (WGS) entry which is preliminary data.</text>
</comment>
<comment type="pathway">
    <text evidence="3">Cofactor biosynthesis; adenosylcobalamin biosynthesis.</text>
</comment>
<evidence type="ECO:0000313" key="11">
    <source>
        <dbReference type="EMBL" id="PZQ98002.1"/>
    </source>
</evidence>
<dbReference type="AlphaFoldDB" id="A0A2W5SAS6"/>
<dbReference type="InterPro" id="IPR004838">
    <property type="entry name" value="NHTrfase_class1_PyrdxlP-BS"/>
</dbReference>